<dbReference type="GO" id="GO:0006352">
    <property type="term" value="P:DNA-templated transcription initiation"/>
    <property type="evidence" value="ECO:0007669"/>
    <property type="project" value="InterPro"/>
</dbReference>
<keyword evidence="5" id="KW-0804">Transcription</keyword>
<dbReference type="Proteomes" id="UP000613768">
    <property type="component" value="Unassembled WGS sequence"/>
</dbReference>
<accession>A0AAW3ZIN7</accession>
<dbReference type="AlphaFoldDB" id="A0AAW3ZIN7"/>
<dbReference type="Pfam" id="PF04545">
    <property type="entry name" value="Sigma70_r4"/>
    <property type="match status" value="1"/>
</dbReference>
<evidence type="ECO:0000256" key="5">
    <source>
        <dbReference type="ARBA" id="ARBA00023163"/>
    </source>
</evidence>
<keyword evidence="3" id="KW-0731">Sigma factor</keyword>
<dbReference type="Gene3D" id="1.10.10.10">
    <property type="entry name" value="Winged helix-like DNA-binding domain superfamily/Winged helix DNA-binding domain"/>
    <property type="match status" value="1"/>
</dbReference>
<protein>
    <submittedName>
        <fullName evidence="8">Sigma-70 family RNA polymerase sigma factor</fullName>
    </submittedName>
</protein>
<keyword evidence="2" id="KW-0805">Transcription regulation</keyword>
<reference evidence="8 9" key="1">
    <citation type="submission" date="2020-09" db="EMBL/GenBank/DDBJ databases">
        <title>Pseudoxanthomonas sp. CAU 1598 isolated from sand of Yaerae Beach.</title>
        <authorList>
            <person name="Kim W."/>
        </authorList>
    </citation>
    <scope>NUCLEOTIDE SEQUENCE [LARGE SCALE GENOMIC DNA]</scope>
    <source>
        <strain evidence="8 9">CAU 1598</strain>
    </source>
</reference>
<feature type="domain" description="RNA polymerase sigma-70 region 4" evidence="7">
    <location>
        <begin position="169"/>
        <end position="218"/>
    </location>
</feature>
<evidence type="ECO:0000313" key="9">
    <source>
        <dbReference type="Proteomes" id="UP000613768"/>
    </source>
</evidence>
<dbReference type="PANTHER" id="PTHR43133">
    <property type="entry name" value="RNA POLYMERASE ECF-TYPE SIGMA FACTO"/>
    <property type="match status" value="1"/>
</dbReference>
<dbReference type="Pfam" id="PF04542">
    <property type="entry name" value="Sigma70_r2"/>
    <property type="match status" value="1"/>
</dbReference>
<dbReference type="InterPro" id="IPR039425">
    <property type="entry name" value="RNA_pol_sigma-70-like"/>
</dbReference>
<dbReference type="GO" id="GO:0003677">
    <property type="term" value="F:DNA binding"/>
    <property type="evidence" value="ECO:0007669"/>
    <property type="project" value="UniProtKB-KW"/>
</dbReference>
<keyword evidence="9" id="KW-1185">Reference proteome</keyword>
<dbReference type="NCBIfam" id="TIGR02937">
    <property type="entry name" value="sigma70-ECF"/>
    <property type="match status" value="1"/>
</dbReference>
<gene>
    <name evidence="8" type="ORF">IFO71_01140</name>
</gene>
<dbReference type="GO" id="GO:0016987">
    <property type="term" value="F:sigma factor activity"/>
    <property type="evidence" value="ECO:0007669"/>
    <property type="project" value="UniProtKB-KW"/>
</dbReference>
<proteinExistence type="inferred from homology"/>
<dbReference type="InterPro" id="IPR013325">
    <property type="entry name" value="RNA_pol_sigma_r2"/>
</dbReference>
<dbReference type="SUPFAM" id="SSF88659">
    <property type="entry name" value="Sigma3 and sigma4 domains of RNA polymerase sigma factors"/>
    <property type="match status" value="1"/>
</dbReference>
<dbReference type="InterPro" id="IPR007630">
    <property type="entry name" value="RNA_pol_sigma70_r4"/>
</dbReference>
<comment type="caution">
    <text evidence="8">The sequence shown here is derived from an EMBL/GenBank/DDBJ whole genome shotgun (WGS) entry which is preliminary data.</text>
</comment>
<evidence type="ECO:0000256" key="4">
    <source>
        <dbReference type="ARBA" id="ARBA00023125"/>
    </source>
</evidence>
<dbReference type="SUPFAM" id="SSF88946">
    <property type="entry name" value="Sigma2 domain of RNA polymerase sigma factors"/>
    <property type="match status" value="1"/>
</dbReference>
<comment type="similarity">
    <text evidence="1">Belongs to the sigma-70 factor family. ECF subfamily.</text>
</comment>
<evidence type="ECO:0000256" key="2">
    <source>
        <dbReference type="ARBA" id="ARBA00023015"/>
    </source>
</evidence>
<dbReference type="InterPro" id="IPR036388">
    <property type="entry name" value="WH-like_DNA-bd_sf"/>
</dbReference>
<evidence type="ECO:0000256" key="3">
    <source>
        <dbReference type="ARBA" id="ARBA00023082"/>
    </source>
</evidence>
<dbReference type="InterPro" id="IPR014284">
    <property type="entry name" value="RNA_pol_sigma-70_dom"/>
</dbReference>
<dbReference type="Gene3D" id="1.10.1740.10">
    <property type="match status" value="1"/>
</dbReference>
<keyword evidence="4" id="KW-0238">DNA-binding</keyword>
<dbReference type="InterPro" id="IPR013324">
    <property type="entry name" value="RNA_pol_sigma_r3/r4-like"/>
</dbReference>
<dbReference type="EMBL" id="JACYTR010000002">
    <property type="protein sequence ID" value="MBD8524336.1"/>
    <property type="molecule type" value="Genomic_DNA"/>
</dbReference>
<dbReference type="InterPro" id="IPR007627">
    <property type="entry name" value="RNA_pol_sigma70_r2"/>
</dbReference>
<organism evidence="8 9">
    <name type="scientific">Pseudomarimonas arenosa</name>
    <dbReference type="NCBI Taxonomy" id="2774145"/>
    <lineage>
        <taxon>Bacteria</taxon>
        <taxon>Pseudomonadati</taxon>
        <taxon>Pseudomonadota</taxon>
        <taxon>Gammaproteobacteria</taxon>
        <taxon>Lysobacterales</taxon>
        <taxon>Lysobacteraceae</taxon>
        <taxon>Pseudomarimonas</taxon>
    </lineage>
</organism>
<evidence type="ECO:0000313" key="8">
    <source>
        <dbReference type="EMBL" id="MBD8524336.1"/>
    </source>
</evidence>
<evidence type="ECO:0000259" key="6">
    <source>
        <dbReference type="Pfam" id="PF04542"/>
    </source>
</evidence>
<dbReference type="CDD" id="cd06171">
    <property type="entry name" value="Sigma70_r4"/>
    <property type="match status" value="1"/>
</dbReference>
<name>A0AAW3ZIN7_9GAMM</name>
<dbReference type="PANTHER" id="PTHR43133:SF8">
    <property type="entry name" value="RNA POLYMERASE SIGMA FACTOR HI_1459-RELATED"/>
    <property type="match status" value="1"/>
</dbReference>
<evidence type="ECO:0000259" key="7">
    <source>
        <dbReference type="Pfam" id="PF04545"/>
    </source>
</evidence>
<evidence type="ECO:0000256" key="1">
    <source>
        <dbReference type="ARBA" id="ARBA00010641"/>
    </source>
</evidence>
<feature type="domain" description="RNA polymerase sigma-70 region 2" evidence="6">
    <location>
        <begin position="64"/>
        <end position="129"/>
    </location>
</feature>
<sequence length="232" mass="26560">MTGIRLDKEHGGRAVLLALCAAHPILARADHLFSPMSADDLDARSDEQLMQAYGHGDGRAFELLYQRNRGRLYAFIARALSPRAAVDDCFQDTWARIIRSRQRYQPTAAFSTWMFQIAHHLIIDQLRRRPAQTGQEIERLLDRPDHTTTDSTPETVQSRFQQARRLQLAIDSLPAEQRIALQLRWNEELSLEEIAEVTDCGRETVKSRLRYGMDKLRALLVKTAADPLENEP</sequence>